<dbReference type="Proteomes" id="UP001157974">
    <property type="component" value="Unassembled WGS sequence"/>
</dbReference>
<dbReference type="EMBL" id="JAMWBK010000002">
    <property type="protein sequence ID" value="KAJ8907571.1"/>
    <property type="molecule type" value="Genomic_DNA"/>
</dbReference>
<feature type="compositionally biased region" description="Acidic residues" evidence="1">
    <location>
        <begin position="185"/>
        <end position="200"/>
    </location>
</feature>
<sequence>MECFVGGFGGLERRRTGKRVCVVKAGLRDELRRVGALTLAAGAMLFVPKGAVASNAGEGLLRDRTAGTELVASVAPAEILDEKDMRIYENKRQLSNRKMTEYSGAQQELIELDTEWEQLWYIRFLQYAIVICVVPAVGLSAAGLGKLFEAWTKAQEAAEREEEIKLTGTYSSPATVRKENVDEDKKEDDESSPDDKDEGSEGPSPTDDGGPAPGDDEAREKLEQLFGKS</sequence>
<keyword evidence="3" id="KW-1185">Reference proteome</keyword>
<reference evidence="2 3" key="1">
    <citation type="journal article" date="2023" name="Nat. Commun.">
        <title>Origin of minicircular mitochondrial genomes in red algae.</title>
        <authorList>
            <person name="Lee Y."/>
            <person name="Cho C.H."/>
            <person name="Lee Y.M."/>
            <person name="Park S.I."/>
            <person name="Yang J.H."/>
            <person name="West J.A."/>
            <person name="Bhattacharya D."/>
            <person name="Yoon H.S."/>
        </authorList>
    </citation>
    <scope>NUCLEOTIDE SEQUENCE [LARGE SCALE GENOMIC DNA]</scope>
    <source>
        <strain evidence="2 3">CCMP1338</strain>
        <tissue evidence="2">Whole cell</tissue>
    </source>
</reference>
<comment type="caution">
    <text evidence="2">The sequence shown here is derived from an EMBL/GenBank/DDBJ whole genome shotgun (WGS) entry which is preliminary data.</text>
</comment>
<feature type="region of interest" description="Disordered" evidence="1">
    <location>
        <begin position="165"/>
        <end position="229"/>
    </location>
</feature>
<organism evidence="2 3">
    <name type="scientific">Rhodosorus marinus</name>
    <dbReference type="NCBI Taxonomy" id="101924"/>
    <lineage>
        <taxon>Eukaryota</taxon>
        <taxon>Rhodophyta</taxon>
        <taxon>Stylonematophyceae</taxon>
        <taxon>Stylonematales</taxon>
        <taxon>Stylonemataceae</taxon>
        <taxon>Rhodosorus</taxon>
    </lineage>
</organism>
<feature type="compositionally biased region" description="Low complexity" evidence="1">
    <location>
        <begin position="201"/>
        <end position="210"/>
    </location>
</feature>
<dbReference type="AlphaFoldDB" id="A0AAV8V3S0"/>
<evidence type="ECO:0008006" key="4">
    <source>
        <dbReference type="Google" id="ProtNLM"/>
    </source>
</evidence>
<proteinExistence type="predicted"/>
<name>A0AAV8V3S0_9RHOD</name>
<accession>A0AAV8V3S0</accession>
<evidence type="ECO:0000313" key="2">
    <source>
        <dbReference type="EMBL" id="KAJ8907571.1"/>
    </source>
</evidence>
<evidence type="ECO:0000313" key="3">
    <source>
        <dbReference type="Proteomes" id="UP001157974"/>
    </source>
</evidence>
<evidence type="ECO:0000256" key="1">
    <source>
        <dbReference type="SAM" id="MobiDB-lite"/>
    </source>
</evidence>
<gene>
    <name evidence="2" type="ORF">NDN08_007682</name>
</gene>
<protein>
    <recommendedName>
        <fullName evidence="4">Transmembrane protein</fullName>
    </recommendedName>
</protein>